<feature type="compositionally biased region" description="Basic and acidic residues" evidence="1">
    <location>
        <begin position="155"/>
        <end position="166"/>
    </location>
</feature>
<evidence type="ECO:0000313" key="3">
    <source>
        <dbReference type="Proteomes" id="UP001066276"/>
    </source>
</evidence>
<feature type="region of interest" description="Disordered" evidence="1">
    <location>
        <begin position="89"/>
        <end position="183"/>
    </location>
</feature>
<keyword evidence="3" id="KW-1185">Reference proteome</keyword>
<dbReference type="EMBL" id="JANPWB010000002">
    <property type="protein sequence ID" value="KAJ1205226.1"/>
    <property type="molecule type" value="Genomic_DNA"/>
</dbReference>
<organism evidence="2 3">
    <name type="scientific">Pleurodeles waltl</name>
    <name type="common">Iberian ribbed newt</name>
    <dbReference type="NCBI Taxonomy" id="8319"/>
    <lineage>
        <taxon>Eukaryota</taxon>
        <taxon>Metazoa</taxon>
        <taxon>Chordata</taxon>
        <taxon>Craniata</taxon>
        <taxon>Vertebrata</taxon>
        <taxon>Euteleostomi</taxon>
        <taxon>Amphibia</taxon>
        <taxon>Batrachia</taxon>
        <taxon>Caudata</taxon>
        <taxon>Salamandroidea</taxon>
        <taxon>Salamandridae</taxon>
        <taxon>Pleurodelinae</taxon>
        <taxon>Pleurodeles</taxon>
    </lineage>
</organism>
<accession>A0AAV7VY02</accession>
<name>A0AAV7VY02_PLEWA</name>
<gene>
    <name evidence="2" type="ORF">NDU88_000661</name>
</gene>
<evidence type="ECO:0000313" key="2">
    <source>
        <dbReference type="EMBL" id="KAJ1205226.1"/>
    </source>
</evidence>
<feature type="compositionally biased region" description="Basic and acidic residues" evidence="1">
    <location>
        <begin position="134"/>
        <end position="148"/>
    </location>
</feature>
<dbReference type="Proteomes" id="UP001066276">
    <property type="component" value="Chromosome 1_2"/>
</dbReference>
<proteinExistence type="predicted"/>
<comment type="caution">
    <text evidence="2">The sequence shown here is derived from an EMBL/GenBank/DDBJ whole genome shotgun (WGS) entry which is preliminary data.</text>
</comment>
<sequence>MGRGQAVGNGGRELKKLCVLPGLSGVIWGVRRPATPGRGRSRHQRDTGPDWCCVPTRRSGAQRSWAGSARAGGLWCSAEWRCGRAVRRSVRGGGAGPQELTRGETPQSIDAPVGARTRLRAWRARGLPAGSPERQAEELGRVREDLRLGHGAGVPRRDLPAGEGQERAPQSIGAPSGARKKQL</sequence>
<protein>
    <submittedName>
        <fullName evidence="2">Uncharacterized protein</fullName>
    </submittedName>
</protein>
<evidence type="ECO:0000256" key="1">
    <source>
        <dbReference type="SAM" id="MobiDB-lite"/>
    </source>
</evidence>
<dbReference type="AlphaFoldDB" id="A0AAV7VY02"/>
<reference evidence="2" key="1">
    <citation type="journal article" date="2022" name="bioRxiv">
        <title>Sequencing and chromosome-scale assembly of the giantPleurodeles waltlgenome.</title>
        <authorList>
            <person name="Brown T."/>
            <person name="Elewa A."/>
            <person name="Iarovenko S."/>
            <person name="Subramanian E."/>
            <person name="Araus A.J."/>
            <person name="Petzold A."/>
            <person name="Susuki M."/>
            <person name="Suzuki K.-i.T."/>
            <person name="Hayashi T."/>
            <person name="Toyoda A."/>
            <person name="Oliveira C."/>
            <person name="Osipova E."/>
            <person name="Leigh N.D."/>
            <person name="Simon A."/>
            <person name="Yun M.H."/>
        </authorList>
    </citation>
    <scope>NUCLEOTIDE SEQUENCE</scope>
    <source>
        <strain evidence="2">20211129_DDA</strain>
        <tissue evidence="2">Liver</tissue>
    </source>
</reference>